<dbReference type="AlphaFoldDB" id="A0A212RSW0"/>
<feature type="domain" description="Thioredoxin-like fold" evidence="1">
    <location>
        <begin position="31"/>
        <end position="99"/>
    </location>
</feature>
<accession>A0A212RSW0</accession>
<keyword evidence="3" id="KW-1185">Reference proteome</keyword>
<dbReference type="EMBL" id="FYEK01000077">
    <property type="protein sequence ID" value="SNB75754.1"/>
    <property type="molecule type" value="Genomic_DNA"/>
</dbReference>
<gene>
    <name evidence="2" type="ORF">SAMN02746019_00020340</name>
</gene>
<dbReference type="InterPro" id="IPR012336">
    <property type="entry name" value="Thioredoxin-like_fold"/>
</dbReference>
<name>A0A212RSW0_9CHLR</name>
<dbReference type="CDD" id="cd02973">
    <property type="entry name" value="TRX_GRX_like"/>
    <property type="match status" value="1"/>
</dbReference>
<dbReference type="RefSeq" id="WP_088572462.1">
    <property type="nucleotide sequence ID" value="NZ_FYEK01000077.1"/>
</dbReference>
<evidence type="ECO:0000259" key="1">
    <source>
        <dbReference type="Pfam" id="PF13192"/>
    </source>
</evidence>
<dbReference type="PROSITE" id="PS51354">
    <property type="entry name" value="GLUTAREDOXIN_2"/>
    <property type="match status" value="1"/>
</dbReference>
<organism evidence="2 3">
    <name type="scientific">Thermoflexus hugenholtzii JAD2</name>
    <dbReference type="NCBI Taxonomy" id="877466"/>
    <lineage>
        <taxon>Bacteria</taxon>
        <taxon>Bacillati</taxon>
        <taxon>Chloroflexota</taxon>
        <taxon>Thermoflexia</taxon>
        <taxon>Thermoflexales</taxon>
        <taxon>Thermoflexaceae</taxon>
        <taxon>Thermoflexus</taxon>
    </lineage>
</organism>
<dbReference type="PANTHER" id="PTHR37170:SF1">
    <property type="entry name" value="GLUTAREDOXIN-LIKE PROTEIN"/>
    <property type="match status" value="1"/>
</dbReference>
<dbReference type="InterPro" id="IPR011903">
    <property type="entry name" value="TON_0319-like"/>
</dbReference>
<dbReference type="SUPFAM" id="SSF52833">
    <property type="entry name" value="Thioredoxin-like"/>
    <property type="match status" value="2"/>
</dbReference>
<dbReference type="InterPro" id="IPR036249">
    <property type="entry name" value="Thioredoxin-like_sf"/>
</dbReference>
<dbReference type="Proteomes" id="UP000197025">
    <property type="component" value="Unassembled WGS sequence"/>
</dbReference>
<feature type="domain" description="Thioredoxin-like fold" evidence="1">
    <location>
        <begin position="133"/>
        <end position="209"/>
    </location>
</feature>
<dbReference type="InParanoid" id="A0A212RSW0"/>
<evidence type="ECO:0000313" key="2">
    <source>
        <dbReference type="EMBL" id="SNB75754.1"/>
    </source>
</evidence>
<reference evidence="3" key="1">
    <citation type="submission" date="2017-06" db="EMBL/GenBank/DDBJ databases">
        <authorList>
            <person name="Varghese N."/>
            <person name="Submissions S."/>
        </authorList>
    </citation>
    <scope>NUCLEOTIDE SEQUENCE [LARGE SCALE GENOMIC DNA]</scope>
    <source>
        <strain evidence="3">JAD2</strain>
    </source>
</reference>
<protein>
    <submittedName>
        <fullName evidence="2">Glutaredoxin-like domain protein</fullName>
    </submittedName>
</protein>
<dbReference type="NCBIfam" id="TIGR02187">
    <property type="entry name" value="PDO_seleno_TRX"/>
    <property type="match status" value="1"/>
</dbReference>
<proteinExistence type="predicted"/>
<evidence type="ECO:0000313" key="3">
    <source>
        <dbReference type="Proteomes" id="UP000197025"/>
    </source>
</evidence>
<dbReference type="CDD" id="cd02975">
    <property type="entry name" value="PfPDO_like_N"/>
    <property type="match status" value="1"/>
</dbReference>
<dbReference type="Pfam" id="PF13192">
    <property type="entry name" value="Thioredoxin_3"/>
    <property type="match status" value="2"/>
</dbReference>
<dbReference type="PANTHER" id="PTHR37170">
    <property type="entry name" value="GLUTAREDOXIN-RELATED"/>
    <property type="match status" value="1"/>
</dbReference>
<dbReference type="OrthoDB" id="9806179at2"/>
<sequence length="245" mass="27900">MALLDARTREEVRRLLADLPHPVRLRVFIQHTDCIYCRETRQLVEEVAALSDRLSLEVHNRITDREVAERYGIDKVPAVVIEGDRDYGIRYFGIPSGYEFGSLIEDIRMVGARDSGLSPASRQRLARIQTPVHIQVFVTPTCPYCPRMVRLAHQAAFESPWIRADMIEAMEFPELADFYGVYGVPRTVINEVIHIEGAVPEGYFINELMKVTDPEAMAKATAAWERMRHAIAAGHAHSHHHDDED</sequence>
<dbReference type="Gene3D" id="3.40.30.10">
    <property type="entry name" value="Glutaredoxin"/>
    <property type="match status" value="2"/>
</dbReference>